<dbReference type="AlphaFoldDB" id="A0A9X3XI08"/>
<dbReference type="PROSITE" id="PS51849">
    <property type="entry name" value="RSGI_N"/>
    <property type="match status" value="1"/>
</dbReference>
<proteinExistence type="predicted"/>
<dbReference type="Pfam" id="PF12791">
    <property type="entry name" value="RsgI_N"/>
    <property type="match status" value="1"/>
</dbReference>
<evidence type="ECO:0000259" key="2">
    <source>
        <dbReference type="PROSITE" id="PS51849"/>
    </source>
</evidence>
<reference evidence="3" key="1">
    <citation type="submission" date="2022-05" db="EMBL/GenBank/DDBJ databases">
        <title>Draft genome sequence of Clostridium tertium strain CP3 isolated from Peru.</title>
        <authorList>
            <person name="Hurtado R."/>
            <person name="Lima L."/>
            <person name="Sousa T."/>
            <person name="Jaiswal A.K."/>
            <person name="Tiwari S."/>
            <person name="Maturrano L."/>
            <person name="Brenig B."/>
            <person name="Azevedo V."/>
        </authorList>
    </citation>
    <scope>NUCLEOTIDE SEQUENCE</scope>
    <source>
        <strain evidence="3">CP3</strain>
    </source>
</reference>
<comment type="caution">
    <text evidence="3">The sequence shown here is derived from an EMBL/GenBank/DDBJ whole genome shotgun (WGS) entry which is preliminary data.</text>
</comment>
<dbReference type="InterPro" id="IPR024449">
    <property type="entry name" value="Anti-sigma_RsgI_N"/>
</dbReference>
<organism evidence="3 4">
    <name type="scientific">Clostridium tertium</name>
    <dbReference type="NCBI Taxonomy" id="1559"/>
    <lineage>
        <taxon>Bacteria</taxon>
        <taxon>Bacillati</taxon>
        <taxon>Bacillota</taxon>
        <taxon>Clostridia</taxon>
        <taxon>Eubacteriales</taxon>
        <taxon>Clostridiaceae</taxon>
        <taxon>Clostridium</taxon>
    </lineage>
</organism>
<accession>A0A9X3XI08</accession>
<protein>
    <submittedName>
        <fullName evidence="3">Anti-sigma factor domain-containing protein</fullName>
    </submittedName>
</protein>
<gene>
    <name evidence="3" type="ORF">NE398_05480</name>
</gene>
<evidence type="ECO:0000313" key="4">
    <source>
        <dbReference type="Proteomes" id="UP001141183"/>
    </source>
</evidence>
<dbReference type="RefSeq" id="WP_272470108.1">
    <property type="nucleotide sequence ID" value="NZ_JAMRYU010000004.1"/>
</dbReference>
<feature type="transmembrane region" description="Helical" evidence="1">
    <location>
        <begin position="201"/>
        <end position="219"/>
    </location>
</feature>
<name>A0A9X3XI08_9CLOT</name>
<sequence length="331" mass="37962">MSGFQNDKYKFSTKSPSSVTLDDAIEKRAEEIESLKEELLTYKILIKDLAHEYPSYSIRNKILNIAYFIIEDVELFDYLSETKKFPINRLLKRTPVEREFLQAWREYIVAYVVIFSNPNYKYLQEYIQVVEAINILGVDEISQIMQVSEHRGLILNKGFKSAIILTSKGEFIKVKSGKDNKIGEDIISTEGISIKKYKLQISILLSLIIIILAIGAFNYRAIDKTIVIDATSAITLEVNKFNRIIDSYSKTEKGTNMLNELKVDNSVIDISIKSILEYELNNDMIPENGIIITVTGSQLKYDALEKTEEFIEEQKIQVRFNNSGDEHKVSP</sequence>
<evidence type="ECO:0000256" key="1">
    <source>
        <dbReference type="SAM" id="Phobius"/>
    </source>
</evidence>
<dbReference type="EMBL" id="JAMRYU010000004">
    <property type="protein sequence ID" value="MDC4239613.1"/>
    <property type="molecule type" value="Genomic_DNA"/>
</dbReference>
<keyword evidence="1" id="KW-0812">Transmembrane</keyword>
<keyword evidence="4" id="KW-1185">Reference proteome</keyword>
<evidence type="ECO:0000313" key="3">
    <source>
        <dbReference type="EMBL" id="MDC4239613.1"/>
    </source>
</evidence>
<keyword evidence="1" id="KW-0472">Membrane</keyword>
<feature type="domain" description="RsgI N-terminal anti-sigma" evidence="2">
    <location>
        <begin position="150"/>
        <end position="197"/>
    </location>
</feature>
<dbReference type="Proteomes" id="UP001141183">
    <property type="component" value="Unassembled WGS sequence"/>
</dbReference>
<keyword evidence="1" id="KW-1133">Transmembrane helix</keyword>